<keyword evidence="1 5" id="KW-0328">Glycosyltransferase</keyword>
<dbReference type="PANTHER" id="PTHR45947">
    <property type="entry name" value="SULFOQUINOVOSYL TRANSFERASE SQD2"/>
    <property type="match status" value="1"/>
</dbReference>
<evidence type="ECO:0000259" key="3">
    <source>
        <dbReference type="Pfam" id="PF00534"/>
    </source>
</evidence>
<accession>A0ABU7Q409</accession>
<protein>
    <submittedName>
        <fullName evidence="5">Glycosyltransferase family 4 protein</fullName>
        <ecNumber evidence="5">2.4.-.-</ecNumber>
    </submittedName>
</protein>
<keyword evidence="6" id="KW-1185">Reference proteome</keyword>
<feature type="domain" description="Glycosyltransferase subfamily 4-like N-terminal" evidence="4">
    <location>
        <begin position="14"/>
        <end position="181"/>
    </location>
</feature>
<dbReference type="InterPro" id="IPR050194">
    <property type="entry name" value="Glycosyltransferase_grp1"/>
</dbReference>
<keyword evidence="2 5" id="KW-0808">Transferase</keyword>
<comment type="caution">
    <text evidence="5">The sequence shown here is derived from an EMBL/GenBank/DDBJ whole genome shotgun (WGS) entry which is preliminary data.</text>
</comment>
<dbReference type="InterPro" id="IPR028098">
    <property type="entry name" value="Glyco_trans_4-like_N"/>
</dbReference>
<dbReference type="InterPro" id="IPR001296">
    <property type="entry name" value="Glyco_trans_1"/>
</dbReference>
<name>A0ABU7Q409_9ACTN</name>
<dbReference type="CDD" id="cd03801">
    <property type="entry name" value="GT4_PimA-like"/>
    <property type="match status" value="1"/>
</dbReference>
<sequence>MHILFIAPLYFPSVGGAETHTRGIARALAAEHRVTVLTDAGHRGLPRVETVDGVQVLRTTGAALMPSGAPDEVHWEHGLFGLLAQCENLLRELPQRPDIIHAQCQVAFLLGSILKERLRCPLIATPHETEPEADGLGDARSRFLCTLPQIDLFVAGGEVFAQQIRRFGRPGARVEVVASGVFLPEATGVRPPRPHGVPSLLCVGRFKPRKNQLALLEALALLRDRGMETHCAFVGSCDAGSMAYRDELVRRVDDLQSVAAVYEDVPDTELASLMRGADLVVQPALAEGLGLVAVEALGMGTPVVVTPTDGAHEVLAGCRSLMADGFEAHHLADAIATALSYPADYERDLSRAERVIREKFDARANAARLLRVYQRVLEGEQCGQAAV</sequence>
<feature type="domain" description="Glycosyl transferase family 1" evidence="3">
    <location>
        <begin position="194"/>
        <end position="349"/>
    </location>
</feature>
<dbReference type="SUPFAM" id="SSF53756">
    <property type="entry name" value="UDP-Glycosyltransferase/glycogen phosphorylase"/>
    <property type="match status" value="1"/>
</dbReference>
<dbReference type="Pfam" id="PF00534">
    <property type="entry name" value="Glycos_transf_1"/>
    <property type="match status" value="1"/>
</dbReference>
<evidence type="ECO:0000259" key="4">
    <source>
        <dbReference type="Pfam" id="PF13439"/>
    </source>
</evidence>
<dbReference type="PANTHER" id="PTHR45947:SF3">
    <property type="entry name" value="SULFOQUINOVOSYL TRANSFERASE SQD2"/>
    <property type="match status" value="1"/>
</dbReference>
<evidence type="ECO:0000313" key="5">
    <source>
        <dbReference type="EMBL" id="MEE4596106.1"/>
    </source>
</evidence>
<evidence type="ECO:0000313" key="6">
    <source>
        <dbReference type="Proteomes" id="UP001354709"/>
    </source>
</evidence>
<reference evidence="5 6" key="1">
    <citation type="submission" date="2023-11" db="EMBL/GenBank/DDBJ databases">
        <title>30 novel species of actinomycetes from the DSMZ collection.</title>
        <authorList>
            <person name="Nouioui I."/>
        </authorList>
    </citation>
    <scope>NUCLEOTIDE SEQUENCE [LARGE SCALE GENOMIC DNA]</scope>
    <source>
        <strain evidence="5 6">DSM 41524</strain>
    </source>
</reference>
<dbReference type="RefSeq" id="WP_330812618.1">
    <property type="nucleotide sequence ID" value="NZ_JAZBJO010000023.1"/>
</dbReference>
<dbReference type="GO" id="GO:0016757">
    <property type="term" value="F:glycosyltransferase activity"/>
    <property type="evidence" value="ECO:0007669"/>
    <property type="project" value="UniProtKB-KW"/>
</dbReference>
<dbReference type="EMBL" id="JAZBJO010000023">
    <property type="protein sequence ID" value="MEE4596106.1"/>
    <property type="molecule type" value="Genomic_DNA"/>
</dbReference>
<proteinExistence type="predicted"/>
<dbReference type="Gene3D" id="3.40.50.2000">
    <property type="entry name" value="Glycogen Phosphorylase B"/>
    <property type="match status" value="2"/>
</dbReference>
<dbReference type="Proteomes" id="UP001354709">
    <property type="component" value="Unassembled WGS sequence"/>
</dbReference>
<evidence type="ECO:0000256" key="2">
    <source>
        <dbReference type="ARBA" id="ARBA00022679"/>
    </source>
</evidence>
<organism evidence="5 6">
    <name type="scientific">Streptomyces asiaticus subsp. ignotus</name>
    <dbReference type="NCBI Taxonomy" id="3098222"/>
    <lineage>
        <taxon>Bacteria</taxon>
        <taxon>Bacillati</taxon>
        <taxon>Actinomycetota</taxon>
        <taxon>Actinomycetes</taxon>
        <taxon>Kitasatosporales</taxon>
        <taxon>Streptomycetaceae</taxon>
        <taxon>Streptomyces</taxon>
        <taxon>Streptomyces violaceusniger group</taxon>
    </lineage>
</organism>
<evidence type="ECO:0000256" key="1">
    <source>
        <dbReference type="ARBA" id="ARBA00022676"/>
    </source>
</evidence>
<dbReference type="EC" id="2.4.-.-" evidence="5"/>
<gene>
    <name evidence="5" type="ORF">V2J94_30145</name>
</gene>
<dbReference type="Pfam" id="PF13439">
    <property type="entry name" value="Glyco_transf_4"/>
    <property type="match status" value="1"/>
</dbReference>